<protein>
    <submittedName>
        <fullName evidence="6">DNA photolyase</fullName>
    </submittedName>
</protein>
<evidence type="ECO:0000313" key="6">
    <source>
        <dbReference type="EMBL" id="QUW03716.1"/>
    </source>
</evidence>
<accession>A0ABX8B9V8</accession>
<gene>
    <name evidence="6" type="ORF">J8C06_04595</name>
</gene>
<evidence type="ECO:0000313" key="7">
    <source>
        <dbReference type="Proteomes" id="UP000676506"/>
    </source>
</evidence>
<dbReference type="Pfam" id="PF03441">
    <property type="entry name" value="FAD_binding_7"/>
    <property type="match status" value="1"/>
</dbReference>
<dbReference type="Gene3D" id="1.25.40.80">
    <property type="match status" value="1"/>
</dbReference>
<sequence length="260" mass="30106">MKLDVTRRSREAMRAYLAEALDGCYEGEPTISPIEGGRAAAERQLSNFDVRRYASRNHVTRGHVSRMSPYIRHGVMTLREVRDAVFARFGRVGESIYKFVFELAWHQFWQEVYAGLGDEIYADIEDYKFPPPVWQETLPDDVARAETGLVCMDEALRELYATGYLHNHARMWFAAYLIHHRRVHWSVGERLFFAHLLDGNPPPNALSWQWVASTFSSKPYYFNRQNIEKYTDGTWCRQCTAACPFDQTYDALAGQLFGNA</sequence>
<comment type="similarity">
    <text evidence="4">Belongs to the DNA photolyase family.</text>
</comment>
<dbReference type="PANTHER" id="PTHR11455:SF18">
    <property type="entry name" value="SI:CH1073-390K14.1"/>
    <property type="match status" value="1"/>
</dbReference>
<keyword evidence="4" id="KW-0157">Chromophore</keyword>
<evidence type="ECO:0000256" key="3">
    <source>
        <dbReference type="ARBA" id="ARBA00022827"/>
    </source>
</evidence>
<evidence type="ECO:0000256" key="4">
    <source>
        <dbReference type="RuleBase" id="RU004182"/>
    </source>
</evidence>
<organism evidence="6 7">
    <name type="scientific">Chloracidobacterium validum</name>
    <dbReference type="NCBI Taxonomy" id="2821543"/>
    <lineage>
        <taxon>Bacteria</taxon>
        <taxon>Pseudomonadati</taxon>
        <taxon>Acidobacteriota</taxon>
        <taxon>Terriglobia</taxon>
        <taxon>Terriglobales</taxon>
        <taxon>Acidobacteriaceae</taxon>
        <taxon>Chloracidobacterium</taxon>
    </lineage>
</organism>
<keyword evidence="2 4" id="KW-0285">Flavoprotein</keyword>
<feature type="domain" description="Cryptochrome/DNA photolyase FAD-binding" evidence="5">
    <location>
        <begin position="101"/>
        <end position="226"/>
    </location>
</feature>
<evidence type="ECO:0000256" key="1">
    <source>
        <dbReference type="ARBA" id="ARBA00001974"/>
    </source>
</evidence>
<evidence type="ECO:0000256" key="2">
    <source>
        <dbReference type="ARBA" id="ARBA00022630"/>
    </source>
</evidence>
<comment type="cofactor">
    <cofactor evidence="1">
        <name>FAD</name>
        <dbReference type="ChEBI" id="CHEBI:57692"/>
    </cofactor>
</comment>
<dbReference type="PANTHER" id="PTHR11455">
    <property type="entry name" value="CRYPTOCHROME"/>
    <property type="match status" value="1"/>
</dbReference>
<dbReference type="InterPro" id="IPR005101">
    <property type="entry name" value="Cryptochr/Photolyase_FAD-bd"/>
</dbReference>
<dbReference type="InterPro" id="IPR002081">
    <property type="entry name" value="Cryptochrome/DNA_photolyase_1"/>
</dbReference>
<evidence type="ECO:0000259" key="5">
    <source>
        <dbReference type="Pfam" id="PF03441"/>
    </source>
</evidence>
<name>A0ABX8B9V8_9BACT</name>
<dbReference type="RefSeq" id="WP_211429606.1">
    <property type="nucleotide sequence ID" value="NZ_CP072648.1"/>
</dbReference>
<keyword evidence="3 4" id="KW-0274">FAD</keyword>
<keyword evidence="7" id="KW-1185">Reference proteome</keyword>
<dbReference type="Proteomes" id="UP000676506">
    <property type="component" value="Chromosome 1"/>
</dbReference>
<dbReference type="Gene3D" id="1.10.579.10">
    <property type="entry name" value="DNA Cyclobutane Dipyrimidine Photolyase, subunit A, domain 3"/>
    <property type="match status" value="1"/>
</dbReference>
<proteinExistence type="inferred from homology"/>
<dbReference type="InterPro" id="IPR036134">
    <property type="entry name" value="Crypto/Photolyase_FAD-like_sf"/>
</dbReference>
<reference evidence="6 7" key="1">
    <citation type="submission" date="2021-03" db="EMBL/GenBank/DDBJ databases">
        <title>Genomic and phenotypic characterization of Chloracidobacterium isolates provides evidence for multiple species.</title>
        <authorList>
            <person name="Saini M.K."/>
            <person name="Costas A.M.G."/>
            <person name="Tank M."/>
            <person name="Bryant D.A."/>
        </authorList>
    </citation>
    <scope>NUCLEOTIDE SEQUENCE [LARGE SCALE GENOMIC DNA]</scope>
    <source>
        <strain evidence="6 7">BV2-C</strain>
    </source>
</reference>
<dbReference type="EMBL" id="CP072648">
    <property type="protein sequence ID" value="QUW03716.1"/>
    <property type="molecule type" value="Genomic_DNA"/>
</dbReference>
<dbReference type="SUPFAM" id="SSF48173">
    <property type="entry name" value="Cryptochrome/photolyase FAD-binding domain"/>
    <property type="match status" value="1"/>
</dbReference>
<dbReference type="PRINTS" id="PR00147">
    <property type="entry name" value="DNAPHOTLYASE"/>
</dbReference>